<sequence length="236" mass="26355">MRGDPKYDKIIGRALGNAPLSGGFIAIQQNMLSERAQYLAEHEGPSMPRHLNDKQQYIMKLLDDIAGVEKFRPSIGVQDRLADTRTDWAAFLETLKTDGNIEGSHSDSDSTATTVPPQVTRSLLSQMRVTETNLHYARPPRRPIVYNPNVTKLANEFARHAHAIQKAFHDFDESGSVLPAPFRELCQGFNFIQRCSKRIQESCTTVDAATTKVDQHVEDAAAVVCETDSLFLDQLN</sequence>
<reference evidence="1" key="1">
    <citation type="submission" date="2018-02" db="EMBL/GenBank/DDBJ databases">
        <authorList>
            <person name="Silar P."/>
        </authorList>
    </citation>
    <scope>NUCLEOTIDE SEQUENCE [LARGE SCALE GENOMIC DNA]</scope>
    <source>
        <strain evidence="1">T</strain>
    </source>
</reference>
<gene>
    <name evidence="1" type="ORF">PODCO_116525</name>
</gene>
<name>A0ABY6RY04_PODCO</name>
<protein>
    <submittedName>
        <fullName evidence="1">Uncharacterized protein</fullName>
    </submittedName>
</protein>
<accession>A0ABY6RY04</accession>
<evidence type="ECO:0000313" key="1">
    <source>
        <dbReference type="EMBL" id="VBB73186.1"/>
    </source>
</evidence>
<proteinExistence type="predicted"/>
<organism evidence="1 2">
    <name type="scientific">Podospora comata</name>
    <dbReference type="NCBI Taxonomy" id="48703"/>
    <lineage>
        <taxon>Eukaryota</taxon>
        <taxon>Fungi</taxon>
        <taxon>Dikarya</taxon>
        <taxon>Ascomycota</taxon>
        <taxon>Pezizomycotina</taxon>
        <taxon>Sordariomycetes</taxon>
        <taxon>Sordariomycetidae</taxon>
        <taxon>Sordariales</taxon>
        <taxon>Podosporaceae</taxon>
        <taxon>Podospora</taxon>
    </lineage>
</organism>
<dbReference type="EMBL" id="LR026964">
    <property type="protein sequence ID" value="VBB73186.1"/>
    <property type="molecule type" value="Genomic_DNA"/>
</dbReference>
<keyword evidence="2" id="KW-1185">Reference proteome</keyword>
<evidence type="ECO:0000313" key="2">
    <source>
        <dbReference type="Proteomes" id="UP000280685"/>
    </source>
</evidence>
<dbReference type="Proteomes" id="UP000280685">
    <property type="component" value="Chromosome 1"/>
</dbReference>